<accession>A0A7X1KL81</accession>
<name>A0A7X1KL81_9SPHN</name>
<reference evidence="1 2" key="1">
    <citation type="submission" date="2020-08" db="EMBL/GenBank/DDBJ databases">
        <title>The genome sequence of type strain Novosphingobium flavum NBRC 111647.</title>
        <authorList>
            <person name="Liu Y."/>
        </authorList>
    </citation>
    <scope>NUCLEOTIDE SEQUENCE [LARGE SCALE GENOMIC DNA]</scope>
    <source>
        <strain evidence="1 2">NBRC 111647</strain>
    </source>
</reference>
<dbReference type="AlphaFoldDB" id="A0A7X1KL81"/>
<sequence length="89" mass="10216">MADIDAALEQQVLDVSSRQRKRTYIKTAGRITSGDELKYLNGLEGLRGRGMTTALHFSALRRQAVHLVCQSPRVSWQMFEYLAERIELY</sequence>
<keyword evidence="2" id="KW-1185">Reference proteome</keyword>
<gene>
    <name evidence="1" type="ORF">H7F51_07240</name>
</gene>
<evidence type="ECO:0000313" key="2">
    <source>
        <dbReference type="Proteomes" id="UP000566813"/>
    </source>
</evidence>
<dbReference type="Proteomes" id="UP000566813">
    <property type="component" value="Unassembled WGS sequence"/>
</dbReference>
<proteinExistence type="predicted"/>
<organism evidence="1 2">
    <name type="scientific">Novosphingobium flavum</name>
    <dbReference type="NCBI Taxonomy" id="1778672"/>
    <lineage>
        <taxon>Bacteria</taxon>
        <taxon>Pseudomonadati</taxon>
        <taxon>Pseudomonadota</taxon>
        <taxon>Alphaproteobacteria</taxon>
        <taxon>Sphingomonadales</taxon>
        <taxon>Sphingomonadaceae</taxon>
        <taxon>Novosphingobium</taxon>
    </lineage>
</organism>
<comment type="caution">
    <text evidence="1">The sequence shown here is derived from an EMBL/GenBank/DDBJ whole genome shotgun (WGS) entry which is preliminary data.</text>
</comment>
<protein>
    <submittedName>
        <fullName evidence="1">Uncharacterized protein</fullName>
    </submittedName>
</protein>
<dbReference type="EMBL" id="JACLAW010000005">
    <property type="protein sequence ID" value="MBC2665309.1"/>
    <property type="molecule type" value="Genomic_DNA"/>
</dbReference>
<evidence type="ECO:0000313" key="1">
    <source>
        <dbReference type="EMBL" id="MBC2665309.1"/>
    </source>
</evidence>